<feature type="transmembrane region" description="Helical" evidence="6">
    <location>
        <begin position="106"/>
        <end position="134"/>
    </location>
</feature>
<feature type="transmembrane region" description="Helical" evidence="6">
    <location>
        <begin position="77"/>
        <end position="94"/>
    </location>
</feature>
<evidence type="ECO:0000256" key="6">
    <source>
        <dbReference type="SAM" id="Phobius"/>
    </source>
</evidence>
<proteinExistence type="predicted"/>
<reference evidence="7" key="1">
    <citation type="journal article" date="2020" name="Stud. Mycol.">
        <title>101 Dothideomycetes genomes: a test case for predicting lifestyles and emergence of pathogens.</title>
        <authorList>
            <person name="Haridas S."/>
            <person name="Albert R."/>
            <person name="Binder M."/>
            <person name="Bloem J."/>
            <person name="Labutti K."/>
            <person name="Salamov A."/>
            <person name="Andreopoulos B."/>
            <person name="Baker S."/>
            <person name="Barry K."/>
            <person name="Bills G."/>
            <person name="Bluhm B."/>
            <person name="Cannon C."/>
            <person name="Castanera R."/>
            <person name="Culley D."/>
            <person name="Daum C."/>
            <person name="Ezra D."/>
            <person name="Gonzalez J."/>
            <person name="Henrissat B."/>
            <person name="Kuo A."/>
            <person name="Liang C."/>
            <person name="Lipzen A."/>
            <person name="Lutzoni F."/>
            <person name="Magnuson J."/>
            <person name="Mondo S."/>
            <person name="Nolan M."/>
            <person name="Ohm R."/>
            <person name="Pangilinan J."/>
            <person name="Park H.-J."/>
            <person name="Ramirez L."/>
            <person name="Alfaro M."/>
            <person name="Sun H."/>
            <person name="Tritt A."/>
            <person name="Yoshinaga Y."/>
            <person name="Zwiers L.-H."/>
            <person name="Turgeon B."/>
            <person name="Goodwin S."/>
            <person name="Spatafora J."/>
            <person name="Crous P."/>
            <person name="Grigoriev I."/>
        </authorList>
    </citation>
    <scope>NUCLEOTIDE SEQUENCE</scope>
    <source>
        <strain evidence="7">CBS 161.51</strain>
    </source>
</reference>
<feature type="transmembrane region" description="Helical" evidence="6">
    <location>
        <begin position="51"/>
        <end position="70"/>
    </location>
</feature>
<dbReference type="PANTHER" id="PTHR31465:SF15">
    <property type="entry name" value="LIPID TRANSPORTER ATNI-RELATED"/>
    <property type="match status" value="1"/>
</dbReference>
<feature type="compositionally biased region" description="Basic residues" evidence="5">
    <location>
        <begin position="321"/>
        <end position="333"/>
    </location>
</feature>
<sequence>MATPTSTTFPSLTSTTSTSSPSCTTAIPGHNGYVPPTACNANWLYSPSFPAALAFAVLFGLLTLSHLFLAIVHRKRFCWVITMAAAWETTAFILRALGSHNQQNSIISLISTLLFLLAPLWINAFVYMTAGRIIWLLHPERKIWGLQAVKMGKWFVWLDILSFLVQATGGVMINPGSGGNTVNIGKDVYMTGVGVQQLFILLFLALVVRFHFDALKLERQGLLGGSNNHDNKAGGARWKWLTYTIYAGLLLITIRIIYRLAEFSGGIDANHNKLPFTEGYALGLDAVPMMLALLLLAIVHPGIVLKGPESKFPSKKERKAEKKAKKAEKKGRKNDRGLLESAGVMGKAGEWPRYKV</sequence>
<evidence type="ECO:0000256" key="1">
    <source>
        <dbReference type="ARBA" id="ARBA00004141"/>
    </source>
</evidence>
<comment type="subcellular location">
    <subcellularLocation>
        <location evidence="1">Membrane</location>
        <topology evidence="1">Multi-pass membrane protein</topology>
    </subcellularLocation>
</comment>
<feature type="transmembrane region" description="Helical" evidence="6">
    <location>
        <begin position="193"/>
        <end position="212"/>
    </location>
</feature>
<dbReference type="GO" id="GO:0016020">
    <property type="term" value="C:membrane"/>
    <property type="evidence" value="ECO:0007669"/>
    <property type="project" value="UniProtKB-SubCell"/>
</dbReference>
<evidence type="ECO:0000256" key="4">
    <source>
        <dbReference type="ARBA" id="ARBA00023136"/>
    </source>
</evidence>
<evidence type="ECO:0000256" key="2">
    <source>
        <dbReference type="ARBA" id="ARBA00022692"/>
    </source>
</evidence>
<organism evidence="7 8">
    <name type="scientific">Clathrospora elynae</name>
    <dbReference type="NCBI Taxonomy" id="706981"/>
    <lineage>
        <taxon>Eukaryota</taxon>
        <taxon>Fungi</taxon>
        <taxon>Dikarya</taxon>
        <taxon>Ascomycota</taxon>
        <taxon>Pezizomycotina</taxon>
        <taxon>Dothideomycetes</taxon>
        <taxon>Pleosporomycetidae</taxon>
        <taxon>Pleosporales</taxon>
        <taxon>Diademaceae</taxon>
        <taxon>Clathrospora</taxon>
    </lineage>
</organism>
<dbReference type="PANTHER" id="PTHR31465">
    <property type="entry name" value="PROTEIN RTA1-RELATED"/>
    <property type="match status" value="1"/>
</dbReference>
<keyword evidence="3 6" id="KW-1133">Transmembrane helix</keyword>
<feature type="compositionally biased region" description="Basic and acidic residues" evidence="5">
    <location>
        <begin position="310"/>
        <end position="320"/>
    </location>
</feature>
<keyword evidence="8" id="KW-1185">Reference proteome</keyword>
<dbReference type="EMBL" id="ML976208">
    <property type="protein sequence ID" value="KAF1936138.1"/>
    <property type="molecule type" value="Genomic_DNA"/>
</dbReference>
<dbReference type="InterPro" id="IPR007568">
    <property type="entry name" value="RTA1"/>
</dbReference>
<feature type="region of interest" description="Disordered" evidence="5">
    <location>
        <begin position="1"/>
        <end position="21"/>
    </location>
</feature>
<dbReference type="AlphaFoldDB" id="A0A6A5S9J4"/>
<evidence type="ECO:0000256" key="5">
    <source>
        <dbReference type="SAM" id="MobiDB-lite"/>
    </source>
</evidence>
<gene>
    <name evidence="7" type="ORF">EJ02DRAFT_459765</name>
</gene>
<dbReference type="Pfam" id="PF04479">
    <property type="entry name" value="RTA1"/>
    <property type="match status" value="1"/>
</dbReference>
<feature type="region of interest" description="Disordered" evidence="5">
    <location>
        <begin position="310"/>
        <end position="341"/>
    </location>
</feature>
<keyword evidence="2 6" id="KW-0812">Transmembrane</keyword>
<evidence type="ECO:0000256" key="3">
    <source>
        <dbReference type="ARBA" id="ARBA00022989"/>
    </source>
</evidence>
<dbReference type="OrthoDB" id="5384040at2759"/>
<accession>A0A6A5S9J4</accession>
<evidence type="ECO:0000313" key="8">
    <source>
        <dbReference type="Proteomes" id="UP000800038"/>
    </source>
</evidence>
<protein>
    <recommendedName>
        <fullName evidence="9">RTA1-domain-containing protein</fullName>
    </recommendedName>
</protein>
<dbReference type="Proteomes" id="UP000800038">
    <property type="component" value="Unassembled WGS sequence"/>
</dbReference>
<feature type="transmembrane region" description="Helical" evidence="6">
    <location>
        <begin position="154"/>
        <end position="173"/>
    </location>
</feature>
<feature type="transmembrane region" description="Helical" evidence="6">
    <location>
        <begin position="281"/>
        <end position="305"/>
    </location>
</feature>
<evidence type="ECO:0008006" key="9">
    <source>
        <dbReference type="Google" id="ProtNLM"/>
    </source>
</evidence>
<keyword evidence="4 6" id="KW-0472">Membrane</keyword>
<name>A0A6A5S9J4_9PLEO</name>
<feature type="transmembrane region" description="Helical" evidence="6">
    <location>
        <begin position="240"/>
        <end position="261"/>
    </location>
</feature>
<evidence type="ECO:0000313" key="7">
    <source>
        <dbReference type="EMBL" id="KAF1936138.1"/>
    </source>
</evidence>